<dbReference type="PANTHER" id="PTHR47965:SF44">
    <property type="entry name" value="7S GLOBULIN 2 SMALL SUBUNIT, PUTATIVE-RELATED"/>
    <property type="match status" value="1"/>
</dbReference>
<evidence type="ECO:0000256" key="2">
    <source>
        <dbReference type="ARBA" id="ARBA00007447"/>
    </source>
</evidence>
<dbReference type="Gramene" id="KRH20899">
    <property type="protein sequence ID" value="KRH20899"/>
    <property type="gene ID" value="GLYMA_13G208000"/>
</dbReference>
<evidence type="ECO:0000256" key="4">
    <source>
        <dbReference type="ARBA" id="ARBA00022729"/>
    </source>
</evidence>
<dbReference type="InterPro" id="IPR021109">
    <property type="entry name" value="Peptidase_aspartic_dom_sf"/>
</dbReference>
<dbReference type="OMA" id="TDGYPSF"/>
<proteinExistence type="inferred from homology"/>
<dbReference type="RefSeq" id="XP_003542883.1">
    <property type="nucleotide sequence ID" value="XM_003542835.4"/>
</dbReference>
<evidence type="ECO:0000313" key="9">
    <source>
        <dbReference type="Proteomes" id="UP000008827"/>
    </source>
</evidence>
<reference evidence="8" key="2">
    <citation type="submission" date="2018-02" db="UniProtKB">
        <authorList>
            <consortium name="EnsemblPlants"/>
        </authorList>
    </citation>
    <scope>IDENTIFICATION</scope>
    <source>
        <strain evidence="8">Williams 82</strain>
    </source>
</reference>
<dbReference type="Pfam" id="PF14541">
    <property type="entry name" value="TAXi_C"/>
    <property type="match status" value="1"/>
</dbReference>
<protein>
    <recommendedName>
        <fullName evidence="6">Peptidase A1 domain-containing protein</fullName>
    </recommendedName>
</protein>
<dbReference type="InterPro" id="IPR001461">
    <property type="entry name" value="Aspartic_peptidase_A1"/>
</dbReference>
<dbReference type="GeneID" id="100807221"/>
<dbReference type="FunFam" id="2.40.70.10:FF:000096">
    <property type="entry name" value="Basic 7S globulin"/>
    <property type="match status" value="1"/>
</dbReference>
<dbReference type="PANTHER" id="PTHR47965">
    <property type="entry name" value="ASPARTYL PROTEASE-RELATED"/>
    <property type="match status" value="1"/>
</dbReference>
<keyword evidence="5" id="KW-0812">Transmembrane</keyword>
<evidence type="ECO:0000256" key="3">
    <source>
        <dbReference type="ARBA" id="ARBA00022525"/>
    </source>
</evidence>
<dbReference type="HOGENOM" id="CLU_032185_0_0_1"/>
<reference evidence="7 8" key="1">
    <citation type="journal article" date="2010" name="Nature">
        <title>Genome sequence of the palaeopolyploid soybean.</title>
        <authorList>
            <person name="Schmutz J."/>
            <person name="Cannon S.B."/>
            <person name="Schlueter J."/>
            <person name="Ma J."/>
            <person name="Mitros T."/>
            <person name="Nelson W."/>
            <person name="Hyten D.L."/>
            <person name="Song Q."/>
            <person name="Thelen J.J."/>
            <person name="Cheng J."/>
            <person name="Xu D."/>
            <person name="Hellsten U."/>
            <person name="May G.D."/>
            <person name="Yu Y."/>
            <person name="Sakurai T."/>
            <person name="Umezawa T."/>
            <person name="Bhattacharyya M.K."/>
            <person name="Sandhu D."/>
            <person name="Valliyodan B."/>
            <person name="Lindquist E."/>
            <person name="Peto M."/>
            <person name="Grant D."/>
            <person name="Shu S."/>
            <person name="Goodstein D."/>
            <person name="Barry K."/>
            <person name="Futrell-Griggs M."/>
            <person name="Abernathy B."/>
            <person name="Du J."/>
            <person name="Tian Z."/>
            <person name="Zhu L."/>
            <person name="Gill N."/>
            <person name="Joshi T."/>
            <person name="Libault M."/>
            <person name="Sethuraman A."/>
            <person name="Zhang X.-C."/>
            <person name="Shinozaki K."/>
            <person name="Nguyen H.T."/>
            <person name="Wing R.A."/>
            <person name="Cregan P."/>
            <person name="Specht J."/>
            <person name="Grimwood J."/>
            <person name="Rokhsar D."/>
            <person name="Stacey G."/>
            <person name="Shoemaker R.C."/>
            <person name="Jackson S.A."/>
        </authorList>
    </citation>
    <scope>NUCLEOTIDE SEQUENCE [LARGE SCALE GENOMIC DNA]</scope>
    <source>
        <strain evidence="8">cv. Williams 82</strain>
        <tissue evidence="7">Callus</tissue>
    </source>
</reference>
<dbReference type="PaxDb" id="3847-GLYMA13G27820.1"/>
<dbReference type="InterPro" id="IPR033121">
    <property type="entry name" value="PEPTIDASE_A1"/>
</dbReference>
<dbReference type="Pfam" id="PF14543">
    <property type="entry name" value="TAXi_N"/>
    <property type="match status" value="1"/>
</dbReference>
<evidence type="ECO:0000313" key="8">
    <source>
        <dbReference type="EnsemblPlants" id="KRH20899"/>
    </source>
</evidence>
<dbReference type="InterPro" id="IPR032799">
    <property type="entry name" value="TAXi_C"/>
</dbReference>
<dbReference type="PROSITE" id="PS51767">
    <property type="entry name" value="PEPTIDASE_A1"/>
    <property type="match status" value="1"/>
</dbReference>
<dbReference type="EMBL" id="CM000846">
    <property type="protein sequence ID" value="KRH20899.1"/>
    <property type="molecule type" value="Genomic_DNA"/>
</dbReference>
<sequence length="473" mass="51192">MMNKITCPHAPCIPCYKSETQHCELNTPTHPFIVLMLAMSSSFSIHFFLLLSIALFSVCCLAASQAPTTKSHPYILPIKKDPATNLYYTSVGIGTPRHNFDLVIDLSGENLWYDCDTHYNSSSYRPIACGSKQCPEIGCVGCNGPFKPGCTNNTCPANVINQLAKFIYSGGLGEDFIFIRQNKVSGLLSSCIDTDAFPSFSDDELPLFGLPNNTKGIIGLSKSQLALPIQLASANKVPSKFSLCLPSLNNQGFTNLLVRAGEEHPQGISKFLKTTPLIVNNVSTGAISVEGVPSKEYFIDVKAVQIDGNVVNLKPSLLAIDNKGNGGTKLSTMSPFTELQTTVYKTFIRDFIKKASDRRLKRVASVAPFEACYDSTSIRNSSTGLVVPTIDLVLRGGVQWTIYGANSMVMAKKNVACLAIVDGGTEPRMSFVKASIVIGGYQLEDNLLEFDVASSKLSFSSSLLLHNATCSRT</sequence>
<keyword evidence="4" id="KW-0732">Signal</keyword>
<dbReference type="SUPFAM" id="SSF50630">
    <property type="entry name" value="Acid proteases"/>
    <property type="match status" value="1"/>
</dbReference>
<dbReference type="STRING" id="3847.I1M138"/>
<evidence type="ECO:0000256" key="5">
    <source>
        <dbReference type="SAM" id="Phobius"/>
    </source>
</evidence>
<keyword evidence="5" id="KW-1133">Transmembrane helix</keyword>
<dbReference type="OrthoDB" id="1882431at2759"/>
<dbReference type="FunFam" id="2.40.70.10:FF:000041">
    <property type="entry name" value="Basic 7S globulin"/>
    <property type="match status" value="1"/>
</dbReference>
<evidence type="ECO:0000259" key="6">
    <source>
        <dbReference type="PROSITE" id="PS51767"/>
    </source>
</evidence>
<comment type="subcellular location">
    <subcellularLocation>
        <location evidence="1">Secreted</location>
        <location evidence="1">Extracellular space</location>
    </subcellularLocation>
</comment>
<dbReference type="GO" id="GO:0004190">
    <property type="term" value="F:aspartic-type endopeptidase activity"/>
    <property type="evidence" value="ECO:0007669"/>
    <property type="project" value="InterPro"/>
</dbReference>
<dbReference type="AlphaFoldDB" id="I1M138"/>
<dbReference type="Proteomes" id="UP000008827">
    <property type="component" value="Chromosome 13"/>
</dbReference>
<dbReference type="GO" id="GO:0006508">
    <property type="term" value="P:proteolysis"/>
    <property type="evidence" value="ECO:0007669"/>
    <property type="project" value="InterPro"/>
</dbReference>
<dbReference type="Gene3D" id="2.40.70.10">
    <property type="entry name" value="Acid Proteases"/>
    <property type="match status" value="2"/>
</dbReference>
<keyword evidence="5" id="KW-0472">Membrane</keyword>
<reference evidence="7" key="3">
    <citation type="submission" date="2018-07" db="EMBL/GenBank/DDBJ databases">
        <title>WGS assembly of Glycine max.</title>
        <authorList>
            <person name="Schmutz J."/>
            <person name="Cannon S."/>
            <person name="Schlueter J."/>
            <person name="Ma J."/>
            <person name="Mitros T."/>
            <person name="Nelson W."/>
            <person name="Hyten D."/>
            <person name="Song Q."/>
            <person name="Thelen J."/>
            <person name="Cheng J."/>
            <person name="Xu D."/>
            <person name="Hellsten U."/>
            <person name="May G."/>
            <person name="Yu Y."/>
            <person name="Sakurai T."/>
            <person name="Umezawa T."/>
            <person name="Bhattacharyya M."/>
            <person name="Sandhu D."/>
            <person name="Valliyodan B."/>
            <person name="Lindquist E."/>
            <person name="Peto M."/>
            <person name="Grant D."/>
            <person name="Shu S."/>
            <person name="Goodstein D."/>
            <person name="Barry K."/>
            <person name="Futrell-Griggs M."/>
            <person name="Abernathy B."/>
            <person name="Du J."/>
            <person name="Tian Z."/>
            <person name="Zhu L."/>
            <person name="Gill N."/>
            <person name="Joshi T."/>
            <person name="Libault M."/>
            <person name="Sethuraman A."/>
            <person name="Zhang X."/>
            <person name="Shinozaki K."/>
            <person name="Nguyen H."/>
            <person name="Wing R."/>
            <person name="Cregan P."/>
            <person name="Specht J."/>
            <person name="Grimwood J."/>
            <person name="Rokhsar D."/>
            <person name="Stacey G."/>
            <person name="Shoemaker R."/>
            <person name="Jackson S."/>
        </authorList>
    </citation>
    <scope>NUCLEOTIDE SEQUENCE</scope>
    <source>
        <tissue evidence="7">Callus</tissue>
    </source>
</reference>
<comment type="similarity">
    <text evidence="2">Belongs to the peptidase A1 family.</text>
</comment>
<dbReference type="eggNOG" id="KOG1339">
    <property type="taxonomic scope" value="Eukaryota"/>
</dbReference>
<dbReference type="GO" id="GO:0005576">
    <property type="term" value="C:extracellular region"/>
    <property type="evidence" value="ECO:0007669"/>
    <property type="project" value="UniProtKB-SubCell"/>
</dbReference>
<dbReference type="InterPro" id="IPR032861">
    <property type="entry name" value="TAXi_N"/>
</dbReference>
<keyword evidence="9" id="KW-1185">Reference proteome</keyword>
<name>I1M138_SOYBN</name>
<dbReference type="EnsemblPlants" id="KRH20899">
    <property type="protein sequence ID" value="KRH20899"/>
    <property type="gene ID" value="GLYMA_13G208000"/>
</dbReference>
<dbReference type="SMR" id="I1M138"/>
<feature type="domain" description="Peptidase A1" evidence="6">
    <location>
        <begin position="87"/>
        <end position="460"/>
    </location>
</feature>
<organism evidence="8">
    <name type="scientific">Glycine max</name>
    <name type="common">Soybean</name>
    <name type="synonym">Glycine hispida</name>
    <dbReference type="NCBI Taxonomy" id="3847"/>
    <lineage>
        <taxon>Eukaryota</taxon>
        <taxon>Viridiplantae</taxon>
        <taxon>Streptophyta</taxon>
        <taxon>Embryophyta</taxon>
        <taxon>Tracheophyta</taxon>
        <taxon>Spermatophyta</taxon>
        <taxon>Magnoliopsida</taxon>
        <taxon>eudicotyledons</taxon>
        <taxon>Gunneridae</taxon>
        <taxon>Pentapetalae</taxon>
        <taxon>rosids</taxon>
        <taxon>fabids</taxon>
        <taxon>Fabales</taxon>
        <taxon>Fabaceae</taxon>
        <taxon>Papilionoideae</taxon>
        <taxon>50 kb inversion clade</taxon>
        <taxon>NPAAA clade</taxon>
        <taxon>indigoferoid/millettioid clade</taxon>
        <taxon>Phaseoleae</taxon>
        <taxon>Glycine</taxon>
        <taxon>Glycine subgen. Soja</taxon>
    </lineage>
</organism>
<evidence type="ECO:0000256" key="1">
    <source>
        <dbReference type="ARBA" id="ARBA00004239"/>
    </source>
</evidence>
<keyword evidence="3" id="KW-0964">Secreted</keyword>
<evidence type="ECO:0000313" key="7">
    <source>
        <dbReference type="EMBL" id="KRH20899.1"/>
    </source>
</evidence>
<dbReference type="KEGG" id="gmx:100807221"/>
<feature type="transmembrane region" description="Helical" evidence="5">
    <location>
        <begin position="43"/>
        <end position="63"/>
    </location>
</feature>
<accession>I1M138</accession>
<gene>
    <name evidence="8" type="primary">LOC100807221</name>
    <name evidence="7" type="ORF">GLYMA_13G208000</name>
</gene>